<feature type="transmembrane region" description="Helical" evidence="7">
    <location>
        <begin position="416"/>
        <end position="435"/>
    </location>
</feature>
<dbReference type="PANTHER" id="PTHR30252:SF0">
    <property type="entry name" value="PEPTIDE TRANSPORTER CSTA"/>
    <property type="match status" value="1"/>
</dbReference>
<keyword evidence="5 7" id="KW-1133">Transmembrane helix</keyword>
<dbReference type="GO" id="GO:0005886">
    <property type="term" value="C:plasma membrane"/>
    <property type="evidence" value="ECO:0007669"/>
    <property type="project" value="UniProtKB-SubCell"/>
</dbReference>
<reference evidence="10" key="1">
    <citation type="submission" date="2017-04" db="EMBL/GenBank/DDBJ databases">
        <authorList>
            <person name="Varghese N."/>
            <person name="Submissions S."/>
        </authorList>
    </citation>
    <scope>NUCLEOTIDE SEQUENCE [LARGE SCALE GENOMIC DNA]</scope>
    <source>
        <strain evidence="10">USBA 82</strain>
    </source>
</reference>
<feature type="transmembrane region" description="Helical" evidence="7">
    <location>
        <begin position="334"/>
        <end position="355"/>
    </location>
</feature>
<feature type="transmembrane region" description="Helical" evidence="7">
    <location>
        <begin position="186"/>
        <end position="205"/>
    </location>
</feature>
<dbReference type="OrthoDB" id="9761224at2"/>
<feature type="transmembrane region" description="Helical" evidence="7">
    <location>
        <begin position="291"/>
        <end position="313"/>
    </location>
</feature>
<proteinExistence type="inferred from homology"/>
<feature type="transmembrane region" description="Helical" evidence="7">
    <location>
        <begin position="487"/>
        <end position="508"/>
    </location>
</feature>
<evidence type="ECO:0000256" key="3">
    <source>
        <dbReference type="ARBA" id="ARBA00022475"/>
    </source>
</evidence>
<dbReference type="InterPro" id="IPR051605">
    <property type="entry name" value="CstA"/>
</dbReference>
<feature type="domain" description="CstA N-terminal" evidence="8">
    <location>
        <begin position="354"/>
        <end position="499"/>
    </location>
</feature>
<evidence type="ECO:0000259" key="8">
    <source>
        <dbReference type="Pfam" id="PF02554"/>
    </source>
</evidence>
<evidence type="ECO:0000313" key="10">
    <source>
        <dbReference type="Proteomes" id="UP000193355"/>
    </source>
</evidence>
<dbReference type="EMBL" id="FXBB01000021">
    <property type="protein sequence ID" value="SMG36402.1"/>
    <property type="molecule type" value="Genomic_DNA"/>
</dbReference>
<feature type="transmembrane region" description="Helical" evidence="7">
    <location>
        <begin position="160"/>
        <end position="179"/>
    </location>
</feature>
<feature type="transmembrane region" description="Helical" evidence="7">
    <location>
        <begin position="447"/>
        <end position="475"/>
    </location>
</feature>
<feature type="transmembrane region" description="Helical" evidence="7">
    <location>
        <begin position="514"/>
        <end position="536"/>
    </location>
</feature>
<keyword evidence="6 7" id="KW-0472">Membrane</keyword>
<evidence type="ECO:0000256" key="1">
    <source>
        <dbReference type="ARBA" id="ARBA00004651"/>
    </source>
</evidence>
<keyword evidence="4 7" id="KW-0812">Transmembrane</keyword>
<accession>A0A1X7K691</accession>
<dbReference type="STRING" id="561720.SAMN06275492_12145"/>
<dbReference type="InterPro" id="IPR003706">
    <property type="entry name" value="CstA_N"/>
</dbReference>
<feature type="transmembrane region" description="Helical" evidence="7">
    <location>
        <begin position="384"/>
        <end position="404"/>
    </location>
</feature>
<gene>
    <name evidence="9" type="ORF">SAMN06275492_12145</name>
</gene>
<evidence type="ECO:0000256" key="2">
    <source>
        <dbReference type="ARBA" id="ARBA00007755"/>
    </source>
</evidence>
<evidence type="ECO:0000256" key="6">
    <source>
        <dbReference type="ARBA" id="ARBA00023136"/>
    </source>
</evidence>
<dbReference type="PANTHER" id="PTHR30252">
    <property type="entry name" value="INNER MEMBRANE PEPTIDE TRANSPORTER"/>
    <property type="match status" value="1"/>
</dbReference>
<dbReference type="RefSeq" id="WP_085544947.1">
    <property type="nucleotide sequence ID" value="NZ_FXBB01000021.1"/>
</dbReference>
<organism evidence="9 10">
    <name type="scientific">Dethiosulfovibrio salsuginis</name>
    <dbReference type="NCBI Taxonomy" id="561720"/>
    <lineage>
        <taxon>Bacteria</taxon>
        <taxon>Thermotogati</taxon>
        <taxon>Synergistota</taxon>
        <taxon>Synergistia</taxon>
        <taxon>Synergistales</taxon>
        <taxon>Dethiosulfovibrionaceae</taxon>
        <taxon>Dethiosulfovibrio</taxon>
    </lineage>
</organism>
<keyword evidence="10" id="KW-1185">Reference proteome</keyword>
<evidence type="ECO:0000256" key="7">
    <source>
        <dbReference type="SAM" id="Phobius"/>
    </source>
</evidence>
<protein>
    <submittedName>
        <fullName evidence="9">Carbon starvation protein</fullName>
    </submittedName>
</protein>
<name>A0A1X7K691_9BACT</name>
<dbReference type="Proteomes" id="UP000193355">
    <property type="component" value="Unassembled WGS sequence"/>
</dbReference>
<evidence type="ECO:0000313" key="9">
    <source>
        <dbReference type="EMBL" id="SMG36402.1"/>
    </source>
</evidence>
<sequence>MTFALMFIVSFVVFVVSYKVYGAFMADVYQLDDSKQTPAECLFDGIDYCPAHPAVLLGHHFASIAGAGPITGPIAAAAMFGWLPTLLWCIIGSTFLGGPHDMGALVASMRHDGKSIGEVIERWIGHKGKILFLWFTILALILVVAVFLVLSANTFAADPIVAFVGCLYIAMAVISGLLIYKFHVPLWIVTVVMLAIVGTACVKGSDSETIITLFKLPNTTWNYILAVYILAASVLPVWLLLQPRDYLASYFLYFAVIIGAIGMLFGSKFNSGAIPMIKADVSYIGFSGQPLWPMMFVIVACGAISGFHSLVGSGTTSKQLRRETDATVVGYGSMLMEGLVACIAIGTVMVAGSIVKGGPVVTFSQGFGQFASIVGIDPELGTRLGAIAINSFLLTSLDTATRLARYQIQEISGMKINKYVATVIAVVAALALVMVKTHDAAGNPVPAWLAIWPIFGAANQMVAALALLAIGVWVIKGLKKNGNFVMAPFWFMLVTTLFALIILLKGWLTSAQPNYLLAGVAGILLVLAVMLVLEAFKALREKSI</sequence>
<dbReference type="GO" id="GO:0009267">
    <property type="term" value="P:cellular response to starvation"/>
    <property type="evidence" value="ECO:0007669"/>
    <property type="project" value="InterPro"/>
</dbReference>
<comment type="subcellular location">
    <subcellularLocation>
        <location evidence="1">Cell membrane</location>
        <topology evidence="1">Multi-pass membrane protein</topology>
    </subcellularLocation>
</comment>
<feature type="transmembrane region" description="Helical" evidence="7">
    <location>
        <begin position="74"/>
        <end position="96"/>
    </location>
</feature>
<dbReference type="Pfam" id="PF02554">
    <property type="entry name" value="CstA"/>
    <property type="match status" value="2"/>
</dbReference>
<feature type="transmembrane region" description="Helical" evidence="7">
    <location>
        <begin position="220"/>
        <end position="241"/>
    </location>
</feature>
<feature type="transmembrane region" description="Helical" evidence="7">
    <location>
        <begin position="131"/>
        <end position="154"/>
    </location>
</feature>
<feature type="transmembrane region" description="Helical" evidence="7">
    <location>
        <begin position="250"/>
        <end position="271"/>
    </location>
</feature>
<dbReference type="AlphaFoldDB" id="A0A1X7K691"/>
<keyword evidence="3" id="KW-1003">Cell membrane</keyword>
<feature type="domain" description="CstA N-terminal" evidence="8">
    <location>
        <begin position="5"/>
        <end position="350"/>
    </location>
</feature>
<comment type="similarity">
    <text evidence="2">Belongs to the peptide transporter carbon starvation (CstA) (TC 2.A.114) family.</text>
</comment>
<evidence type="ECO:0000256" key="4">
    <source>
        <dbReference type="ARBA" id="ARBA00022692"/>
    </source>
</evidence>
<evidence type="ECO:0000256" key="5">
    <source>
        <dbReference type="ARBA" id="ARBA00022989"/>
    </source>
</evidence>